<feature type="chain" id="PRO_5046306582" evidence="1">
    <location>
        <begin position="24"/>
        <end position="106"/>
    </location>
</feature>
<keyword evidence="1" id="KW-0732">Signal</keyword>
<evidence type="ECO:0000313" key="3">
    <source>
        <dbReference type="Proteomes" id="UP000722121"/>
    </source>
</evidence>
<protein>
    <submittedName>
        <fullName evidence="2">Uncharacterized protein</fullName>
    </submittedName>
</protein>
<proteinExistence type="predicted"/>
<sequence length="106" mass="11496">MKKLLLLSVVVLGSLSFSTTVDAAGPLCPLYPPFNCGTVIIIREAVEELQHHSDALNTLYVHLSSPANKTEPLKKGVGNAVQALLKHQKESSDLLQAHLRDLAEQN</sequence>
<reference evidence="2 3" key="1">
    <citation type="submission" date="2021-02" db="EMBL/GenBank/DDBJ databases">
        <title>Activity-based single-cell genomes from oceanic crustal fluid captures similar information to metagenomic and metatranscriptomic surveys with orders of magnitude less sampling.</title>
        <authorList>
            <person name="D'Angelo T.S."/>
            <person name="Orcutt B.N."/>
        </authorList>
    </citation>
    <scope>NUCLEOTIDE SEQUENCE [LARGE SCALE GENOMIC DNA]</scope>
    <source>
        <strain evidence="2">AH-315-G07</strain>
    </source>
</reference>
<dbReference type="EMBL" id="JAFITR010000041">
    <property type="protein sequence ID" value="MBN4066936.1"/>
    <property type="molecule type" value="Genomic_DNA"/>
</dbReference>
<evidence type="ECO:0000313" key="2">
    <source>
        <dbReference type="EMBL" id="MBN4066936.1"/>
    </source>
</evidence>
<name>A0ABS3AQD7_9BACT</name>
<accession>A0ABS3AQD7</accession>
<keyword evidence="3" id="KW-1185">Reference proteome</keyword>
<gene>
    <name evidence="2" type="ORF">JYU14_02515</name>
</gene>
<comment type="caution">
    <text evidence="2">The sequence shown here is derived from an EMBL/GenBank/DDBJ whole genome shotgun (WGS) entry which is preliminary data.</text>
</comment>
<evidence type="ECO:0000256" key="1">
    <source>
        <dbReference type="SAM" id="SignalP"/>
    </source>
</evidence>
<dbReference type="Proteomes" id="UP000722121">
    <property type="component" value="Unassembled WGS sequence"/>
</dbReference>
<organism evidence="2 3">
    <name type="scientific">Simkania negevensis</name>
    <dbReference type="NCBI Taxonomy" id="83561"/>
    <lineage>
        <taxon>Bacteria</taxon>
        <taxon>Pseudomonadati</taxon>
        <taxon>Chlamydiota</taxon>
        <taxon>Chlamydiia</taxon>
        <taxon>Parachlamydiales</taxon>
        <taxon>Simkaniaceae</taxon>
        <taxon>Simkania</taxon>
    </lineage>
</organism>
<feature type="signal peptide" evidence="1">
    <location>
        <begin position="1"/>
        <end position="23"/>
    </location>
</feature>